<keyword evidence="5 7" id="KW-0408">Iron</keyword>
<comment type="function">
    <text evidence="7">Part of the MsrPQ system that repairs oxidized periplasmic proteins containing methionine sulfoxide residues (Met-O), using respiratory chain electrons. Thus protects these proteins from oxidative-stress damage caused by reactive species of oxygen and chlorine generated by the host defense mechanisms. MsrPQ is essential for the maintenance of envelope integrity under bleach stress, rescuing a wide series of structurally unrelated periplasmic proteins from methionine oxidation. MsrQ provides electrons for reduction to the reductase catalytic subunit MsrP, using the quinone pool of the respiratory chain.</text>
</comment>
<comment type="similarity">
    <text evidence="7">Belongs to the MsrQ family.</text>
</comment>
<evidence type="ECO:0000313" key="10">
    <source>
        <dbReference type="Proteomes" id="UP001596516"/>
    </source>
</evidence>
<protein>
    <recommendedName>
        <fullName evidence="7">Protein-methionine-sulfoxide reductase heme-binding subunit MsrQ</fullName>
    </recommendedName>
    <alternativeName>
        <fullName evidence="7">Flavocytochrome MsrQ</fullName>
    </alternativeName>
</protein>
<sequence>MAIEGVNRGLRRVPVAVVWVAGLVPLLLLGLQAALDGLGVDPVKALERQLGKLALQFLVLGLLITPLRRLAGLDLLRFRRAIGLLAAGYAFLHLLVWLGLDMQFQVGQILRDIARRPYLVAGVISLVLLVPLAVTSTDRAMRRMGPLKWRRLHLLVYPAALLGAFHYMLLVKGRPPEPLIYAMVIVVLLVLRILRVWVRRPSRA</sequence>
<comment type="subunit">
    <text evidence="7">Heterodimer of a catalytic subunit (MsrP) and a heme-binding subunit (MsrQ).</text>
</comment>
<dbReference type="PANTHER" id="PTHR36964">
    <property type="entry name" value="PROTEIN-METHIONINE-SULFOXIDE REDUCTASE HEME-BINDING SUBUNIT MSRQ"/>
    <property type="match status" value="1"/>
</dbReference>
<evidence type="ECO:0000256" key="7">
    <source>
        <dbReference type="HAMAP-Rule" id="MF_01207"/>
    </source>
</evidence>
<reference evidence="10" key="1">
    <citation type="journal article" date="2019" name="Int. J. Syst. Evol. Microbiol.">
        <title>The Global Catalogue of Microorganisms (GCM) 10K type strain sequencing project: providing services to taxonomists for standard genome sequencing and annotation.</title>
        <authorList>
            <consortium name="The Broad Institute Genomics Platform"/>
            <consortium name="The Broad Institute Genome Sequencing Center for Infectious Disease"/>
            <person name="Wu L."/>
            <person name="Ma J."/>
        </authorList>
    </citation>
    <scope>NUCLEOTIDE SEQUENCE [LARGE SCALE GENOMIC DNA]</scope>
    <source>
        <strain evidence="10">CGMCC 1.12750</strain>
    </source>
</reference>
<dbReference type="Pfam" id="PF01794">
    <property type="entry name" value="Ferric_reduct"/>
    <property type="match status" value="1"/>
</dbReference>
<dbReference type="InterPro" id="IPR022837">
    <property type="entry name" value="MsrQ-like"/>
</dbReference>
<keyword evidence="7" id="KW-0249">Electron transport</keyword>
<dbReference type="NCBIfam" id="NF003833">
    <property type="entry name" value="PRK05419.1-5"/>
    <property type="match status" value="1"/>
</dbReference>
<feature type="domain" description="Ferric oxidoreductase" evidence="8">
    <location>
        <begin position="51"/>
        <end position="163"/>
    </location>
</feature>
<organism evidence="9 10">
    <name type="scientific">Plastorhodobacter daqingensis</name>
    <dbReference type="NCBI Taxonomy" id="1387281"/>
    <lineage>
        <taxon>Bacteria</taxon>
        <taxon>Pseudomonadati</taxon>
        <taxon>Pseudomonadota</taxon>
        <taxon>Alphaproteobacteria</taxon>
        <taxon>Rhodobacterales</taxon>
        <taxon>Paracoccaceae</taxon>
        <taxon>Plastorhodobacter</taxon>
    </lineage>
</organism>
<evidence type="ECO:0000256" key="4">
    <source>
        <dbReference type="ARBA" id="ARBA00022989"/>
    </source>
</evidence>
<keyword evidence="7" id="KW-0285">Flavoprotein</keyword>
<dbReference type="InterPro" id="IPR013130">
    <property type="entry name" value="Fe3_Rdtase_TM_dom"/>
</dbReference>
<keyword evidence="4 7" id="KW-1133">Transmembrane helix</keyword>
<keyword evidence="7" id="KW-0479">Metal-binding</keyword>
<dbReference type="PANTHER" id="PTHR36964:SF1">
    <property type="entry name" value="PROTEIN-METHIONINE-SULFOXIDE REDUCTASE HEME-BINDING SUBUNIT MSRQ"/>
    <property type="match status" value="1"/>
</dbReference>
<feature type="transmembrane region" description="Helical" evidence="7">
    <location>
        <begin position="12"/>
        <end position="33"/>
    </location>
</feature>
<comment type="cofactor">
    <cofactor evidence="7">
        <name>FMN</name>
        <dbReference type="ChEBI" id="CHEBI:58210"/>
    </cofactor>
    <text evidence="7">Binds 1 FMN per subunit.</text>
</comment>
<evidence type="ECO:0000256" key="1">
    <source>
        <dbReference type="ARBA" id="ARBA00004141"/>
    </source>
</evidence>
<keyword evidence="10" id="KW-1185">Reference proteome</keyword>
<feature type="transmembrane region" description="Helical" evidence="7">
    <location>
        <begin position="179"/>
        <end position="198"/>
    </location>
</feature>
<feature type="transmembrane region" description="Helical" evidence="7">
    <location>
        <begin position="78"/>
        <end position="98"/>
    </location>
</feature>
<evidence type="ECO:0000256" key="3">
    <source>
        <dbReference type="ARBA" id="ARBA00022692"/>
    </source>
</evidence>
<comment type="caution">
    <text evidence="9">The sequence shown here is derived from an EMBL/GenBank/DDBJ whole genome shotgun (WGS) entry which is preliminary data.</text>
</comment>
<evidence type="ECO:0000256" key="5">
    <source>
        <dbReference type="ARBA" id="ARBA00023004"/>
    </source>
</evidence>
<keyword evidence="7" id="KW-0288">FMN</keyword>
<comment type="cofactor">
    <cofactor evidence="7">
        <name>heme b</name>
        <dbReference type="ChEBI" id="CHEBI:60344"/>
    </cofactor>
    <text evidence="7">Binds 1 heme b (iron(II)-protoporphyrin IX) group per subunit.</text>
</comment>
<dbReference type="RefSeq" id="WP_377406975.1">
    <property type="nucleotide sequence ID" value="NZ_JBHTFQ010000023.1"/>
</dbReference>
<keyword evidence="2 7" id="KW-0813">Transport</keyword>
<feature type="transmembrane region" description="Helical" evidence="7">
    <location>
        <begin position="154"/>
        <end position="173"/>
    </location>
</feature>
<proteinExistence type="inferred from homology"/>
<dbReference type="HAMAP" id="MF_01207">
    <property type="entry name" value="MsrQ"/>
    <property type="match status" value="1"/>
</dbReference>
<accession>A0ABW2URB2</accession>
<evidence type="ECO:0000259" key="8">
    <source>
        <dbReference type="Pfam" id="PF01794"/>
    </source>
</evidence>
<name>A0ABW2URB2_9RHOB</name>
<dbReference type="EMBL" id="JBHTFQ010000023">
    <property type="protein sequence ID" value="MFC7706463.1"/>
    <property type="molecule type" value="Genomic_DNA"/>
</dbReference>
<gene>
    <name evidence="7 9" type="primary">msrQ</name>
    <name evidence="9" type="ORF">ACFQXB_20045</name>
</gene>
<evidence type="ECO:0000256" key="6">
    <source>
        <dbReference type="ARBA" id="ARBA00023136"/>
    </source>
</evidence>
<keyword evidence="7" id="KW-0349">Heme</keyword>
<evidence type="ECO:0000313" key="9">
    <source>
        <dbReference type="EMBL" id="MFC7706463.1"/>
    </source>
</evidence>
<evidence type="ECO:0000256" key="2">
    <source>
        <dbReference type="ARBA" id="ARBA00022448"/>
    </source>
</evidence>
<dbReference type="Proteomes" id="UP001596516">
    <property type="component" value="Unassembled WGS sequence"/>
</dbReference>
<comment type="subcellular location">
    <subcellularLocation>
        <location evidence="7">Cell membrane</location>
        <topology evidence="7">Multi-pass membrane protein</topology>
    </subcellularLocation>
    <subcellularLocation>
        <location evidence="1">Membrane</location>
        <topology evidence="1">Multi-pass membrane protein</topology>
    </subcellularLocation>
</comment>
<keyword evidence="3 7" id="KW-0812">Transmembrane</keyword>
<feature type="transmembrane region" description="Helical" evidence="7">
    <location>
        <begin position="118"/>
        <end position="134"/>
    </location>
</feature>
<keyword evidence="7" id="KW-1003">Cell membrane</keyword>
<keyword evidence="6 7" id="KW-0472">Membrane</keyword>
<feature type="transmembrane region" description="Helical" evidence="7">
    <location>
        <begin position="53"/>
        <end position="71"/>
    </location>
</feature>